<dbReference type="PANTHER" id="PTHR42886:SF29">
    <property type="entry name" value="PUMMELIG, ISOFORM A"/>
    <property type="match status" value="1"/>
</dbReference>
<dbReference type="KEGG" id="mng:MNEG_4139"/>
<evidence type="ECO:0000313" key="5">
    <source>
        <dbReference type="Proteomes" id="UP000054498"/>
    </source>
</evidence>
<dbReference type="EMBL" id="KK100777">
    <property type="protein sequence ID" value="KIZ03816.1"/>
    <property type="molecule type" value="Genomic_DNA"/>
</dbReference>
<feature type="domain" description="AB hydrolase-1" evidence="3">
    <location>
        <begin position="295"/>
        <end position="366"/>
    </location>
</feature>
<dbReference type="GO" id="GO:0006654">
    <property type="term" value="P:phosphatidic acid biosynthetic process"/>
    <property type="evidence" value="ECO:0007669"/>
    <property type="project" value="TreeGrafter"/>
</dbReference>
<feature type="region of interest" description="Disordered" evidence="2">
    <location>
        <begin position="1"/>
        <end position="28"/>
    </location>
</feature>
<dbReference type="InterPro" id="IPR000073">
    <property type="entry name" value="AB_hydrolase_1"/>
</dbReference>
<evidence type="ECO:0000259" key="3">
    <source>
        <dbReference type="Pfam" id="PF00561"/>
    </source>
</evidence>
<dbReference type="GO" id="GO:0042171">
    <property type="term" value="F:lysophosphatidic acid acyltransferase activity"/>
    <property type="evidence" value="ECO:0007669"/>
    <property type="project" value="TreeGrafter"/>
</dbReference>
<proteinExistence type="inferred from homology"/>
<dbReference type="GeneID" id="25737017"/>
<gene>
    <name evidence="4" type="ORF">MNEG_4139</name>
</gene>
<dbReference type="GO" id="GO:0055088">
    <property type="term" value="P:lipid homeostasis"/>
    <property type="evidence" value="ECO:0007669"/>
    <property type="project" value="TreeGrafter"/>
</dbReference>
<evidence type="ECO:0000256" key="2">
    <source>
        <dbReference type="SAM" id="MobiDB-lite"/>
    </source>
</evidence>
<comment type="similarity">
    <text evidence="1">Belongs to the peptidase S33 family. ABHD4/ABHD5 subfamily.</text>
</comment>
<reference evidence="4 5" key="1">
    <citation type="journal article" date="2013" name="BMC Genomics">
        <title>Reconstruction of the lipid metabolism for the microalga Monoraphidium neglectum from its genome sequence reveals characteristics suitable for biofuel production.</title>
        <authorList>
            <person name="Bogen C."/>
            <person name="Al-Dilaimi A."/>
            <person name="Albersmeier A."/>
            <person name="Wichmann J."/>
            <person name="Grundmann M."/>
            <person name="Rupp O."/>
            <person name="Lauersen K.J."/>
            <person name="Blifernez-Klassen O."/>
            <person name="Kalinowski J."/>
            <person name="Goesmann A."/>
            <person name="Mussgnug J.H."/>
            <person name="Kruse O."/>
        </authorList>
    </citation>
    <scope>NUCLEOTIDE SEQUENCE [LARGE SCALE GENOMIC DNA]</scope>
    <source>
        <strain evidence="4 5">SAG 48.87</strain>
    </source>
</reference>
<evidence type="ECO:0000256" key="1">
    <source>
        <dbReference type="ARBA" id="ARBA00038097"/>
    </source>
</evidence>
<keyword evidence="5" id="KW-1185">Reference proteome</keyword>
<dbReference type="PRINTS" id="PR00111">
    <property type="entry name" value="ABHYDROLASE"/>
</dbReference>
<dbReference type="OrthoDB" id="7457040at2759"/>
<evidence type="ECO:0000313" key="4">
    <source>
        <dbReference type="EMBL" id="KIZ03816.1"/>
    </source>
</evidence>
<dbReference type="Proteomes" id="UP000054498">
    <property type="component" value="Unassembled WGS sequence"/>
</dbReference>
<dbReference type="InterPro" id="IPR029058">
    <property type="entry name" value="AB_hydrolase_fold"/>
</dbReference>
<dbReference type="RefSeq" id="XP_013902835.1">
    <property type="nucleotide sequence ID" value="XM_014047381.1"/>
</dbReference>
<feature type="domain" description="AB hydrolase-1" evidence="3">
    <location>
        <begin position="90"/>
        <end position="206"/>
    </location>
</feature>
<dbReference type="AlphaFoldDB" id="A0A0D2NFA9"/>
<dbReference type="GO" id="GO:0004623">
    <property type="term" value="F:phospholipase A2 activity"/>
    <property type="evidence" value="ECO:0007669"/>
    <property type="project" value="TreeGrafter"/>
</dbReference>
<dbReference type="STRING" id="145388.A0A0D2NFA9"/>
<dbReference type="SUPFAM" id="SSF53474">
    <property type="entry name" value="alpha/beta-Hydrolases"/>
    <property type="match status" value="1"/>
</dbReference>
<protein>
    <recommendedName>
        <fullName evidence="3">AB hydrolase-1 domain-containing protein</fullName>
    </recommendedName>
</protein>
<dbReference type="Pfam" id="PF00561">
    <property type="entry name" value="Abhydrolase_1"/>
    <property type="match status" value="2"/>
</dbReference>
<organism evidence="4 5">
    <name type="scientific">Monoraphidium neglectum</name>
    <dbReference type="NCBI Taxonomy" id="145388"/>
    <lineage>
        <taxon>Eukaryota</taxon>
        <taxon>Viridiplantae</taxon>
        <taxon>Chlorophyta</taxon>
        <taxon>core chlorophytes</taxon>
        <taxon>Chlorophyceae</taxon>
        <taxon>CS clade</taxon>
        <taxon>Sphaeropleales</taxon>
        <taxon>Selenastraceae</taxon>
        <taxon>Monoraphidium</taxon>
    </lineage>
</organism>
<dbReference type="Gene3D" id="3.40.50.1820">
    <property type="entry name" value="alpha/beta hydrolase"/>
    <property type="match status" value="1"/>
</dbReference>
<sequence length="402" mass="42751">MADGAPLAKDNPEVSRAPAGGWGSWAPRWRKTSPAEAAEAERGMLDLLKSKVLARDVPVGPGKQDYIRTLEVQPPAGAAEGAATAARQTPVVYLPGYGAGSCFLWRNIDALSPHMRLFACDWLGTGRSGRPRFSARGQEEAEGFFTDSLAEWRRAEGLDGGKMVLVGHSLGGYLAAAYALKHPEHVQHLVLVCPAGIPEKPAGWESRFTTAAPAFRRLLFRAAAGAWEAGLTPGAVIRALGPWGPGLVDKYVGGRFSYHGHPLTEQEIPVFSSYFYHIAAAPGSGEFALRHLLEPGAWARSPLHKRLLELQGVPVTFIYGAHDWMDPNNAVALSKELDRVRPRAVPSDHAVEIIPDAGHYVFIEQPDEFNKTLLRVLAPWLGGGGGSAGGGGGGGGAVNAGA</sequence>
<dbReference type="PANTHER" id="PTHR42886">
    <property type="entry name" value="RE40534P-RELATED"/>
    <property type="match status" value="1"/>
</dbReference>
<name>A0A0D2NFA9_9CHLO</name>
<accession>A0A0D2NFA9</accession>